<sequence>MRWFSASKLAAAWTVANAAVRSAAFELDVGSTESIIAGATLAAEGMMHYYHGNEPGNTPGILPPPYYWWEVGAMFGGLMDYWWYTGNDTWNDIVMQGMLFQIGGDGLLMPANQTTSEGNDDQAFWAIATMMAAERGFPNPPAHKPQWLGVTQTVFNLQATRWDKANCNGGLRWQIFQWNNGYTYKNTVSNGCFFQLATRLARYTGNATYSEWANKIWDWSYSSGLISDDYRFYDGLDIPSNCTVNHNQWSYNAGLFLAGSAFMYNITTGSEQAKWKTRVDGILWMAGVFFHPTQTNIMYEAICEPYPRGCNTDQKSFKAYFSRWLALTTQMAPYTAETIMPKLQVSAKAALETCVGGSDGVTCGLKWYKGDWGAWDGSYGVGEQMAVMEVTQSLLIPGKPSPFTEVKGGNSTGNPSGGGGGDNPQLSAIIDLSRPTAGQRAGAAFATLTVLSMTGYMVYYMVT</sequence>
<dbReference type="Proteomes" id="UP001365542">
    <property type="component" value="Unassembled WGS sequence"/>
</dbReference>
<dbReference type="InterPro" id="IPR014480">
    <property type="entry name" value="Mannan-1_6-alpha_mannosidase"/>
</dbReference>
<keyword evidence="7 12" id="KW-0472">Membrane</keyword>
<evidence type="ECO:0000256" key="11">
    <source>
        <dbReference type="SAM" id="MobiDB-lite"/>
    </source>
</evidence>
<name>A0AAV9WVJ3_9PEZI</name>
<evidence type="ECO:0000256" key="5">
    <source>
        <dbReference type="ARBA" id="ARBA00022729"/>
    </source>
</evidence>
<evidence type="ECO:0000256" key="2">
    <source>
        <dbReference type="ARBA" id="ARBA00004308"/>
    </source>
</evidence>
<keyword evidence="8" id="KW-0325">Glycoprotein</keyword>
<keyword evidence="6 10" id="KW-0378">Hydrolase</keyword>
<evidence type="ECO:0000256" key="8">
    <source>
        <dbReference type="ARBA" id="ARBA00023180"/>
    </source>
</evidence>
<evidence type="ECO:0000256" key="7">
    <source>
        <dbReference type="ARBA" id="ARBA00023136"/>
    </source>
</evidence>
<evidence type="ECO:0000256" key="9">
    <source>
        <dbReference type="ARBA" id="ARBA00023295"/>
    </source>
</evidence>
<feature type="region of interest" description="Disordered" evidence="11">
    <location>
        <begin position="399"/>
        <end position="427"/>
    </location>
</feature>
<dbReference type="FunFam" id="1.50.10.20:FF:000006">
    <property type="entry name" value="Mannan endo-1,6-alpha-mannosidase"/>
    <property type="match status" value="1"/>
</dbReference>
<keyword evidence="9 10" id="KW-0326">Glycosidase</keyword>
<dbReference type="PIRSF" id="PIRSF016302">
    <property type="entry name" value="Man_a_manosd"/>
    <property type="match status" value="1"/>
</dbReference>
<proteinExistence type="inferred from homology"/>
<keyword evidence="5 13" id="KW-0732">Signal</keyword>
<dbReference type="InterPro" id="IPR005198">
    <property type="entry name" value="Glyco_hydro_76"/>
</dbReference>
<feature type="chain" id="PRO_5043833039" description="Mannan endo-1,6-alpha-mannosidase" evidence="13">
    <location>
        <begin position="19"/>
        <end position="463"/>
    </location>
</feature>
<evidence type="ECO:0000313" key="14">
    <source>
        <dbReference type="EMBL" id="KAK6526396.1"/>
    </source>
</evidence>
<dbReference type="EC" id="3.2.1.101" evidence="4 10"/>
<evidence type="ECO:0000256" key="1">
    <source>
        <dbReference type="ARBA" id="ARBA00001452"/>
    </source>
</evidence>
<feature type="transmembrane region" description="Helical" evidence="12">
    <location>
        <begin position="441"/>
        <end position="462"/>
    </location>
</feature>
<comment type="subcellular location">
    <subcellularLocation>
        <location evidence="2">Endomembrane system</location>
    </subcellularLocation>
</comment>
<dbReference type="EMBL" id="JAVHJO010000016">
    <property type="protein sequence ID" value="KAK6526396.1"/>
    <property type="molecule type" value="Genomic_DNA"/>
</dbReference>
<dbReference type="Gene3D" id="1.50.10.20">
    <property type="match status" value="1"/>
</dbReference>
<evidence type="ECO:0000256" key="12">
    <source>
        <dbReference type="SAM" id="Phobius"/>
    </source>
</evidence>
<gene>
    <name evidence="14" type="primary">DCW1_5</name>
    <name evidence="14" type="ORF">TWF694_004991</name>
</gene>
<dbReference type="SUPFAM" id="SSF48208">
    <property type="entry name" value="Six-hairpin glycosidases"/>
    <property type="match status" value="1"/>
</dbReference>
<protein>
    <recommendedName>
        <fullName evidence="4 10">Mannan endo-1,6-alpha-mannosidase</fullName>
        <ecNumber evidence="4 10">3.2.1.101</ecNumber>
    </recommendedName>
</protein>
<dbReference type="GO" id="GO:0016052">
    <property type="term" value="P:carbohydrate catabolic process"/>
    <property type="evidence" value="ECO:0007669"/>
    <property type="project" value="InterPro"/>
</dbReference>
<evidence type="ECO:0000256" key="10">
    <source>
        <dbReference type="PIRNR" id="PIRNR016302"/>
    </source>
</evidence>
<keyword evidence="12" id="KW-0812">Transmembrane</keyword>
<comment type="similarity">
    <text evidence="3 10">Belongs to the glycosyl hydrolase 76 family.</text>
</comment>
<dbReference type="GO" id="GO:0009272">
    <property type="term" value="P:fungal-type cell wall biogenesis"/>
    <property type="evidence" value="ECO:0007669"/>
    <property type="project" value="TreeGrafter"/>
</dbReference>
<dbReference type="InterPro" id="IPR008928">
    <property type="entry name" value="6-hairpin_glycosidase_sf"/>
</dbReference>
<reference evidence="14 15" key="1">
    <citation type="submission" date="2019-10" db="EMBL/GenBank/DDBJ databases">
        <authorList>
            <person name="Palmer J.M."/>
        </authorList>
    </citation>
    <scope>NUCLEOTIDE SEQUENCE [LARGE SCALE GENOMIC DNA]</scope>
    <source>
        <strain evidence="14 15">TWF694</strain>
    </source>
</reference>
<keyword evidence="15" id="KW-1185">Reference proteome</keyword>
<keyword evidence="12" id="KW-1133">Transmembrane helix</keyword>
<organism evidence="14 15">
    <name type="scientific">Orbilia ellipsospora</name>
    <dbReference type="NCBI Taxonomy" id="2528407"/>
    <lineage>
        <taxon>Eukaryota</taxon>
        <taxon>Fungi</taxon>
        <taxon>Dikarya</taxon>
        <taxon>Ascomycota</taxon>
        <taxon>Pezizomycotina</taxon>
        <taxon>Orbiliomycetes</taxon>
        <taxon>Orbiliales</taxon>
        <taxon>Orbiliaceae</taxon>
        <taxon>Orbilia</taxon>
    </lineage>
</organism>
<evidence type="ECO:0000313" key="15">
    <source>
        <dbReference type="Proteomes" id="UP001365542"/>
    </source>
</evidence>
<feature type="signal peptide" evidence="13">
    <location>
        <begin position="1"/>
        <end position="18"/>
    </location>
</feature>
<accession>A0AAV9WVJ3</accession>
<dbReference type="AlphaFoldDB" id="A0AAV9WVJ3"/>
<dbReference type="GO" id="GO:0008496">
    <property type="term" value="F:mannan endo-1,6-alpha-mannosidase activity"/>
    <property type="evidence" value="ECO:0007669"/>
    <property type="project" value="UniProtKB-UniRule"/>
</dbReference>
<dbReference type="Pfam" id="PF03663">
    <property type="entry name" value="Glyco_hydro_76"/>
    <property type="match status" value="1"/>
</dbReference>
<comment type="caution">
    <text evidence="14">The sequence shown here is derived from an EMBL/GenBank/DDBJ whole genome shotgun (WGS) entry which is preliminary data.</text>
</comment>
<comment type="catalytic activity">
    <reaction evidence="1 10">
        <text>Random hydrolysis of (1-&gt;6)-alpha-D-mannosidic linkages in unbranched (1-&gt;6)-mannans.</text>
        <dbReference type="EC" id="3.2.1.101"/>
    </reaction>
</comment>
<dbReference type="PANTHER" id="PTHR12145">
    <property type="entry name" value="MANNAN ENDO-1,6-ALPHA-MANNOSIDASE DCW1"/>
    <property type="match status" value="1"/>
</dbReference>
<evidence type="ECO:0000256" key="4">
    <source>
        <dbReference type="ARBA" id="ARBA00012350"/>
    </source>
</evidence>
<evidence type="ECO:0000256" key="6">
    <source>
        <dbReference type="ARBA" id="ARBA00022801"/>
    </source>
</evidence>
<dbReference type="GO" id="GO:0012505">
    <property type="term" value="C:endomembrane system"/>
    <property type="evidence" value="ECO:0007669"/>
    <property type="project" value="UniProtKB-SubCell"/>
</dbReference>
<evidence type="ECO:0000256" key="13">
    <source>
        <dbReference type="SAM" id="SignalP"/>
    </source>
</evidence>
<dbReference type="PANTHER" id="PTHR12145:SF36">
    <property type="entry name" value="MANNAN ENDO-1,6-ALPHA-MANNOSIDASE DCW1"/>
    <property type="match status" value="1"/>
</dbReference>
<evidence type="ECO:0000256" key="3">
    <source>
        <dbReference type="ARBA" id="ARBA00009699"/>
    </source>
</evidence>